<evidence type="ECO:0000256" key="2">
    <source>
        <dbReference type="SAM" id="Phobius"/>
    </source>
</evidence>
<feature type="compositionally biased region" description="Low complexity" evidence="1">
    <location>
        <begin position="17"/>
        <end position="26"/>
    </location>
</feature>
<feature type="transmembrane region" description="Helical" evidence="2">
    <location>
        <begin position="153"/>
        <end position="172"/>
    </location>
</feature>
<evidence type="ECO:0000313" key="3">
    <source>
        <dbReference type="EMBL" id="OAQ27198.1"/>
    </source>
</evidence>
<dbReference type="EMBL" id="KV442059">
    <property type="protein sequence ID" value="OAQ27198.1"/>
    <property type="molecule type" value="Genomic_DNA"/>
</dbReference>
<evidence type="ECO:0000313" key="4">
    <source>
        <dbReference type="Proteomes" id="UP000078512"/>
    </source>
</evidence>
<feature type="region of interest" description="Disordered" evidence="1">
    <location>
        <begin position="1"/>
        <end position="52"/>
    </location>
</feature>
<keyword evidence="4" id="KW-1185">Reference proteome</keyword>
<gene>
    <name evidence="3" type="ORF">K457DRAFT_21417</name>
</gene>
<evidence type="ECO:0000256" key="1">
    <source>
        <dbReference type="SAM" id="MobiDB-lite"/>
    </source>
</evidence>
<dbReference type="AlphaFoldDB" id="A0A197JQG0"/>
<keyword evidence="2" id="KW-0472">Membrane</keyword>
<name>A0A197JQG0_9FUNG</name>
<keyword evidence="2" id="KW-1133">Transmembrane helix</keyword>
<proteinExistence type="predicted"/>
<feature type="compositionally biased region" description="Polar residues" evidence="1">
    <location>
        <begin position="42"/>
        <end position="52"/>
    </location>
</feature>
<reference evidence="3 4" key="1">
    <citation type="submission" date="2016-05" db="EMBL/GenBank/DDBJ databases">
        <title>Genome sequencing reveals origins of a unique bacterial endosymbiosis in the earliest lineages of terrestrial Fungi.</title>
        <authorList>
            <consortium name="DOE Joint Genome Institute"/>
            <person name="Uehling J."/>
            <person name="Gryganskyi A."/>
            <person name="Hameed K."/>
            <person name="Tschaplinski T."/>
            <person name="Misztal P."/>
            <person name="Wu S."/>
            <person name="Desiro A."/>
            <person name="Vande Pol N."/>
            <person name="Du Z.-Y."/>
            <person name="Zienkiewicz A."/>
            <person name="Zienkiewicz K."/>
            <person name="Morin E."/>
            <person name="Tisserant E."/>
            <person name="Splivallo R."/>
            <person name="Hainaut M."/>
            <person name="Henrissat B."/>
            <person name="Ohm R."/>
            <person name="Kuo A."/>
            <person name="Yan J."/>
            <person name="Lipzen A."/>
            <person name="Nolan M."/>
            <person name="Labutti K."/>
            <person name="Barry K."/>
            <person name="Goldstein A."/>
            <person name="Labbe J."/>
            <person name="Schadt C."/>
            <person name="Tuskan G."/>
            <person name="Grigoriev I."/>
            <person name="Martin F."/>
            <person name="Vilgalys R."/>
            <person name="Bonito G."/>
        </authorList>
    </citation>
    <scope>NUCLEOTIDE SEQUENCE [LARGE SCALE GENOMIC DNA]</scope>
    <source>
        <strain evidence="3 4">AG-77</strain>
    </source>
</reference>
<sequence>MVAVDILTGDTLPPTITSTTSSSSTSRGNEDSYNPYPDDNSHYSYSSPQEPLLSSINTTTREHHTSDLRHHYSFSRSSSSSFSSTYSSTYSPIHTQQQPQSPSRLSSLTSFLSDWIYSSIALCYNRFTAWLFPNEPEPLDLATTIFFIAQVPFLFWVFLTWIPSFVVWLFGWRVSHAGDRGKGQGMRK</sequence>
<accession>A0A197JQG0</accession>
<protein>
    <submittedName>
        <fullName evidence="3">Uncharacterized protein</fullName>
    </submittedName>
</protein>
<keyword evidence="2" id="KW-0812">Transmembrane</keyword>
<dbReference type="Proteomes" id="UP000078512">
    <property type="component" value="Unassembled WGS sequence"/>
</dbReference>
<organism evidence="3 4">
    <name type="scientific">Linnemannia elongata AG-77</name>
    <dbReference type="NCBI Taxonomy" id="1314771"/>
    <lineage>
        <taxon>Eukaryota</taxon>
        <taxon>Fungi</taxon>
        <taxon>Fungi incertae sedis</taxon>
        <taxon>Mucoromycota</taxon>
        <taxon>Mortierellomycotina</taxon>
        <taxon>Mortierellomycetes</taxon>
        <taxon>Mortierellales</taxon>
        <taxon>Mortierellaceae</taxon>
        <taxon>Linnemannia</taxon>
    </lineage>
</organism>